<evidence type="ECO:0000256" key="7">
    <source>
        <dbReference type="ARBA" id="ARBA00023136"/>
    </source>
</evidence>
<dbReference type="Proteomes" id="UP001201020">
    <property type="component" value="Chromosome"/>
</dbReference>
<evidence type="ECO:0000256" key="3">
    <source>
        <dbReference type="ARBA" id="ARBA00022448"/>
    </source>
</evidence>
<evidence type="ECO:0000256" key="1">
    <source>
        <dbReference type="ARBA" id="ARBA00004651"/>
    </source>
</evidence>
<feature type="transmembrane region" description="Helical" evidence="8">
    <location>
        <begin position="258"/>
        <end position="291"/>
    </location>
</feature>
<evidence type="ECO:0000256" key="4">
    <source>
        <dbReference type="ARBA" id="ARBA00022475"/>
    </source>
</evidence>
<keyword evidence="5 8" id="KW-0812">Transmembrane</keyword>
<protein>
    <submittedName>
        <fullName evidence="10">TRAP transporter large permease subunit</fullName>
    </submittedName>
</protein>
<feature type="transmembrane region" description="Helical" evidence="8">
    <location>
        <begin position="160"/>
        <end position="189"/>
    </location>
</feature>
<evidence type="ECO:0000313" key="10">
    <source>
        <dbReference type="EMBL" id="UJG41440.1"/>
    </source>
</evidence>
<reference evidence="10" key="1">
    <citation type="journal article" date="2022" name="Nat. Microbiol.">
        <title>Unique mobile elements and scalable gene flow at the prokaryote-eukaryote boundary revealed by circularized Asgard archaea genomes.</title>
        <authorList>
            <person name="Wu F."/>
            <person name="Speth D.R."/>
            <person name="Philosof A."/>
            <person name="Cremiere A."/>
            <person name="Narayanan A."/>
            <person name="Barco R.A."/>
            <person name="Connon S.A."/>
            <person name="Amend J.P."/>
            <person name="Antoshechkin I.A."/>
            <person name="Orphan V.J."/>
        </authorList>
    </citation>
    <scope>NUCLEOTIDE SEQUENCE</scope>
    <source>
        <strain evidence="10">PM71</strain>
    </source>
</reference>
<dbReference type="InterPro" id="IPR051475">
    <property type="entry name" value="Diverse_Ion_Transporter"/>
</dbReference>
<feature type="transmembrane region" description="Helical" evidence="8">
    <location>
        <begin position="347"/>
        <end position="366"/>
    </location>
</feature>
<evidence type="ECO:0000256" key="5">
    <source>
        <dbReference type="ARBA" id="ARBA00022692"/>
    </source>
</evidence>
<dbReference type="GO" id="GO:0015105">
    <property type="term" value="F:arsenite transmembrane transporter activity"/>
    <property type="evidence" value="ECO:0007669"/>
    <property type="project" value="InterPro"/>
</dbReference>
<dbReference type="EMBL" id="CP084166">
    <property type="protein sequence ID" value="UJG41440.1"/>
    <property type="molecule type" value="Genomic_DNA"/>
</dbReference>
<keyword evidence="7 8" id="KW-0472">Membrane</keyword>
<feature type="transmembrane region" description="Helical" evidence="8">
    <location>
        <begin position="440"/>
        <end position="460"/>
    </location>
</feature>
<dbReference type="InterPro" id="IPR000802">
    <property type="entry name" value="Arsenical_pump_ArsB"/>
</dbReference>
<accession>A0A9Y1FLK5</accession>
<keyword evidence="4" id="KW-1003">Cell membrane</keyword>
<keyword evidence="6 8" id="KW-1133">Transmembrane helix</keyword>
<dbReference type="InterPro" id="IPR004680">
    <property type="entry name" value="Cit_transptr-like_dom"/>
</dbReference>
<feature type="domain" description="Citrate transporter-like" evidence="9">
    <location>
        <begin position="21"/>
        <end position="400"/>
    </location>
</feature>
<dbReference type="PRINTS" id="PR00758">
    <property type="entry name" value="ARSENICPUMP"/>
</dbReference>
<keyword evidence="3" id="KW-0813">Transport</keyword>
<feature type="transmembrane region" description="Helical" evidence="8">
    <location>
        <begin position="201"/>
        <end position="221"/>
    </location>
</feature>
<dbReference type="AlphaFoldDB" id="A0A9Y1FLK5"/>
<dbReference type="GO" id="GO:0005886">
    <property type="term" value="C:plasma membrane"/>
    <property type="evidence" value="ECO:0007669"/>
    <property type="project" value="UniProtKB-SubCell"/>
</dbReference>
<feature type="transmembrane region" description="Helical" evidence="8">
    <location>
        <begin position="373"/>
        <end position="390"/>
    </location>
</feature>
<gene>
    <name evidence="10" type="ORF">K9W45_03015</name>
</gene>
<feature type="transmembrane region" description="Helical" evidence="8">
    <location>
        <begin position="71"/>
        <end position="93"/>
    </location>
</feature>
<feature type="transmembrane region" description="Helical" evidence="8">
    <location>
        <begin position="118"/>
        <end position="148"/>
    </location>
</feature>
<feature type="transmembrane region" description="Helical" evidence="8">
    <location>
        <begin position="6"/>
        <end position="25"/>
    </location>
</feature>
<evidence type="ECO:0000256" key="2">
    <source>
        <dbReference type="ARBA" id="ARBA00009843"/>
    </source>
</evidence>
<dbReference type="PANTHER" id="PTHR43568:SF1">
    <property type="entry name" value="P PROTEIN"/>
    <property type="match status" value="1"/>
</dbReference>
<name>A0A9Y1FLK5_9ARCH</name>
<evidence type="ECO:0000259" key="9">
    <source>
        <dbReference type="Pfam" id="PF03600"/>
    </source>
</evidence>
<comment type="similarity">
    <text evidence="2">Belongs to the CitM (TC 2.A.11) transporter family.</text>
</comment>
<evidence type="ECO:0000256" key="6">
    <source>
        <dbReference type="ARBA" id="ARBA00022989"/>
    </source>
</evidence>
<organism evidence="10">
    <name type="scientific">Candidatus Heimdallarchaeum aukensis</name>
    <dbReference type="NCBI Taxonomy" id="2876573"/>
    <lineage>
        <taxon>Archaea</taxon>
        <taxon>Promethearchaeati</taxon>
        <taxon>Candidatus Heimdallarchaeota</taxon>
        <taxon>Candidatus Heimdallarchaeia (ex Rinke et al. 2021) (nom. nud.)</taxon>
        <taxon>Candidatus Heimdallarchaeales</taxon>
        <taxon>Candidatus Heimdallarchaeaceae</taxon>
        <taxon>Candidatus Heimdallarchaeum</taxon>
    </lineage>
</organism>
<feature type="transmembrane region" description="Helical" evidence="8">
    <location>
        <begin position="303"/>
        <end position="327"/>
    </location>
</feature>
<sequence>MAVVETIGIILISVTVIATIIALMVEGVDTTKITVTGASVVMVIFFFFTDWHKLLLENTSHEFIPEGYLEAIAEMINVEAILIIFSVSVIVSLTKEAGFFDFVSLSIVKLTKGDPKKLIIALGGLTFFISMFFDNLSAIILLGSLTVVICEQLDLNPIPFVLFVGINTIIGGLPTPVSSLPNIIFYSLYEGDMSFIKFTALMFPIALLFFILSSLYFFIIFKKDIFIKIPEEKQKQISRINPWSGIEERSQVYKSIGLLIVLFSGFLLSSVIGLDVATIALIVAVFGLFLFNKKLKKFIHSGIEWEMIVFFVALFVLMGVLAGSGALQPIANLFISIFDLDISPTTAQILVALIIGLIGLPITGFLNGSSAALIFSYIFTTMVASVSTTIGKGTWIAFVLGGNIGGALTPLGSITILMALEILNREGYKITFMDYVKKTIPLTLTFALLSIGYSIVLILLGA</sequence>
<dbReference type="PANTHER" id="PTHR43568">
    <property type="entry name" value="P PROTEIN"/>
    <property type="match status" value="1"/>
</dbReference>
<feature type="transmembrane region" description="Helical" evidence="8">
    <location>
        <begin position="396"/>
        <end position="420"/>
    </location>
</feature>
<dbReference type="Pfam" id="PF03600">
    <property type="entry name" value="CitMHS"/>
    <property type="match status" value="1"/>
</dbReference>
<comment type="subcellular location">
    <subcellularLocation>
        <location evidence="1">Cell membrane</location>
        <topology evidence="1">Multi-pass membrane protein</topology>
    </subcellularLocation>
</comment>
<evidence type="ECO:0000256" key="8">
    <source>
        <dbReference type="SAM" id="Phobius"/>
    </source>
</evidence>
<feature type="transmembrane region" description="Helical" evidence="8">
    <location>
        <begin position="32"/>
        <end position="51"/>
    </location>
</feature>
<proteinExistence type="inferred from homology"/>